<protein>
    <recommendedName>
        <fullName evidence="9">Fatty acyl-CoA reductase</fullName>
        <ecNumber evidence="9">1.2.1.84</ecNumber>
    </recommendedName>
</protein>
<keyword evidence="7 9" id="KW-0472">Membrane</keyword>
<dbReference type="CDD" id="cd05236">
    <property type="entry name" value="FAR-N_SDR_e"/>
    <property type="match status" value="1"/>
</dbReference>
<proteinExistence type="inferred from homology"/>
<dbReference type="Proteomes" id="UP000887563">
    <property type="component" value="Unplaced"/>
</dbReference>
<dbReference type="WBParaSite" id="Minc3s05733g38736">
    <property type="protein sequence ID" value="Minc3s05733g38736"/>
    <property type="gene ID" value="Minc3s05733g38736"/>
</dbReference>
<dbReference type="GO" id="GO:0016020">
    <property type="term" value="C:membrane"/>
    <property type="evidence" value="ECO:0007669"/>
    <property type="project" value="UniProtKB-SubCell"/>
</dbReference>
<dbReference type="Pfam" id="PF07993">
    <property type="entry name" value="NAD_binding_4"/>
    <property type="match status" value="1"/>
</dbReference>
<dbReference type="InterPro" id="IPR026055">
    <property type="entry name" value="FAR"/>
</dbReference>
<dbReference type="InterPro" id="IPR033640">
    <property type="entry name" value="FAR_C"/>
</dbReference>
<organism evidence="12 13">
    <name type="scientific">Meloidogyne incognita</name>
    <name type="common">Southern root-knot nematode worm</name>
    <name type="synonym">Oxyuris incognita</name>
    <dbReference type="NCBI Taxonomy" id="6306"/>
    <lineage>
        <taxon>Eukaryota</taxon>
        <taxon>Metazoa</taxon>
        <taxon>Ecdysozoa</taxon>
        <taxon>Nematoda</taxon>
        <taxon>Chromadorea</taxon>
        <taxon>Rhabditida</taxon>
        <taxon>Tylenchina</taxon>
        <taxon>Tylenchomorpha</taxon>
        <taxon>Tylenchoidea</taxon>
        <taxon>Meloidogynidae</taxon>
        <taxon>Meloidogyninae</taxon>
        <taxon>Meloidogyne</taxon>
        <taxon>Meloidogyne incognita group</taxon>
    </lineage>
</organism>
<feature type="transmembrane region" description="Helical" evidence="9">
    <location>
        <begin position="508"/>
        <end position="525"/>
    </location>
</feature>
<evidence type="ECO:0000256" key="4">
    <source>
        <dbReference type="ARBA" id="ARBA00022692"/>
    </source>
</evidence>
<dbReference type="GO" id="GO:0005777">
    <property type="term" value="C:peroxisome"/>
    <property type="evidence" value="ECO:0007669"/>
    <property type="project" value="TreeGrafter"/>
</dbReference>
<dbReference type="AlphaFoldDB" id="A0A914NGI1"/>
<dbReference type="GO" id="GO:0035336">
    <property type="term" value="P:long-chain fatty-acyl-CoA metabolic process"/>
    <property type="evidence" value="ECO:0007669"/>
    <property type="project" value="TreeGrafter"/>
</dbReference>
<accession>A0A914NGI1</accession>
<comment type="function">
    <text evidence="9">Catalyzes the reduction of fatty acyl-CoA to fatty alcohols.</text>
</comment>
<dbReference type="FunFam" id="3.40.50.720:FF:000143">
    <property type="entry name" value="Fatty acyl-CoA reductase"/>
    <property type="match status" value="1"/>
</dbReference>
<dbReference type="PANTHER" id="PTHR11011:SF45">
    <property type="entry name" value="FATTY ACYL-COA REDUCTASE CG8306-RELATED"/>
    <property type="match status" value="1"/>
</dbReference>
<keyword evidence="12" id="KW-1185">Reference proteome</keyword>
<feature type="domain" description="Thioester reductase (TE)" evidence="11">
    <location>
        <begin position="44"/>
        <end position="318"/>
    </location>
</feature>
<comment type="catalytic activity">
    <reaction evidence="8 9">
        <text>a long-chain fatty acyl-CoA + 2 NADPH + 2 H(+) = a long-chain primary fatty alcohol + 2 NADP(+) + CoA</text>
        <dbReference type="Rhea" id="RHEA:52716"/>
        <dbReference type="ChEBI" id="CHEBI:15378"/>
        <dbReference type="ChEBI" id="CHEBI:57287"/>
        <dbReference type="ChEBI" id="CHEBI:57783"/>
        <dbReference type="ChEBI" id="CHEBI:58349"/>
        <dbReference type="ChEBI" id="CHEBI:77396"/>
        <dbReference type="ChEBI" id="CHEBI:83139"/>
        <dbReference type="EC" id="1.2.1.84"/>
    </reaction>
</comment>
<evidence type="ECO:0000256" key="9">
    <source>
        <dbReference type="RuleBase" id="RU363097"/>
    </source>
</evidence>
<evidence type="ECO:0000256" key="1">
    <source>
        <dbReference type="ARBA" id="ARBA00004141"/>
    </source>
</evidence>
<evidence type="ECO:0000313" key="12">
    <source>
        <dbReference type="Proteomes" id="UP000887563"/>
    </source>
</evidence>
<keyword evidence="5 9" id="KW-1133">Transmembrane helix</keyword>
<reference evidence="13" key="1">
    <citation type="submission" date="2022-11" db="UniProtKB">
        <authorList>
            <consortium name="WormBaseParasite"/>
        </authorList>
    </citation>
    <scope>IDENTIFICATION</scope>
</reference>
<keyword evidence="3 9" id="KW-0444">Lipid biosynthesis</keyword>
<evidence type="ECO:0000259" key="11">
    <source>
        <dbReference type="Pfam" id="PF07993"/>
    </source>
</evidence>
<evidence type="ECO:0000256" key="7">
    <source>
        <dbReference type="ARBA" id="ARBA00023136"/>
    </source>
</evidence>
<keyword evidence="6 9" id="KW-0443">Lipid metabolism</keyword>
<dbReference type="EC" id="1.2.1.84" evidence="9"/>
<evidence type="ECO:0000256" key="6">
    <source>
        <dbReference type="ARBA" id="ARBA00023098"/>
    </source>
</evidence>
<dbReference type="SUPFAM" id="SSF51735">
    <property type="entry name" value="NAD(P)-binding Rossmann-fold domains"/>
    <property type="match status" value="1"/>
</dbReference>
<comment type="similarity">
    <text evidence="2 9">Belongs to the fatty acyl-CoA reductase family.</text>
</comment>
<evidence type="ECO:0000256" key="5">
    <source>
        <dbReference type="ARBA" id="ARBA00022989"/>
    </source>
</evidence>
<keyword evidence="9" id="KW-0560">Oxidoreductase</keyword>
<dbReference type="GO" id="GO:0102965">
    <property type="term" value="F:alcohol-forming long-chain fatty acyl-CoA reductase activity"/>
    <property type="evidence" value="ECO:0007669"/>
    <property type="project" value="UniProtKB-EC"/>
</dbReference>
<comment type="subcellular location">
    <subcellularLocation>
        <location evidence="1">Membrane</location>
        <topology evidence="1">Multi-pass membrane protein</topology>
    </subcellularLocation>
</comment>
<evidence type="ECO:0000256" key="2">
    <source>
        <dbReference type="ARBA" id="ARBA00005928"/>
    </source>
</evidence>
<feature type="domain" description="Fatty acyl-CoA reductase C-terminal" evidence="10">
    <location>
        <begin position="399"/>
        <end position="490"/>
    </location>
</feature>
<dbReference type="InterPro" id="IPR036291">
    <property type="entry name" value="NAD(P)-bd_dom_sf"/>
</dbReference>
<keyword evidence="4 9" id="KW-0812">Transmembrane</keyword>
<evidence type="ECO:0000259" key="10">
    <source>
        <dbReference type="Pfam" id="PF03015"/>
    </source>
</evidence>
<evidence type="ECO:0000256" key="8">
    <source>
        <dbReference type="ARBA" id="ARBA00052530"/>
    </source>
</evidence>
<sequence>MNNNNNNNNNQTPTPTSTSTIDEIKILEEPLNISEYYEGVSVLITGASGFLGKVLLEKLVFSQPKLNKIYLLLRPLNGEAPHLRLSKILESPLFSRIRCKDENRLERMLVPICGDLMQEDLGLSCEDQETLANEVSIVFHCAATVKFDEALRASIQMNVIGTQRLTALCRRMKQLRAFVHTSTAYANCNKEYTSEHIYEPCVNASKLVEAASSWMNEKMLDSLSAQLLDNRPNTYTFAKALAEIQLLEQQKQFPSLPIIIIRPSIVGAIWKEPLPGWIDNVNGPTGIFIGVGKGLLTDMCGNVDIKTDIIPVDIVANMLIAAAVYRAKMPSKEEYNEKTTTIPIIHCTSGELNPLKWRRIVNYLEQFFHAYPFDQCYRVPSTQFHRQRKLFLINFYLKHYLIAQAADRTFKLVGKRPKFVKIYNKIWRMMETLHYFTTREWTFESKNAVKLWNGMSVEDKKLYNFDIRKVDWDTYLFNYLMGIKIYMLKERLENLPKAQAALSWLRQFNFYSTGLCFALILRFTIWRRQKRHKWIPWFTGFFLSYFYQNYNILRRPSADLIPLEEYKRQSIPHYLEKFS</sequence>
<dbReference type="CDD" id="cd09071">
    <property type="entry name" value="FAR_C"/>
    <property type="match status" value="1"/>
</dbReference>
<evidence type="ECO:0000313" key="13">
    <source>
        <dbReference type="WBParaSite" id="Minc3s05733g38736"/>
    </source>
</evidence>
<evidence type="ECO:0000256" key="3">
    <source>
        <dbReference type="ARBA" id="ARBA00022516"/>
    </source>
</evidence>
<dbReference type="Gene3D" id="3.40.50.720">
    <property type="entry name" value="NAD(P)-binding Rossmann-like Domain"/>
    <property type="match status" value="1"/>
</dbReference>
<dbReference type="Pfam" id="PF03015">
    <property type="entry name" value="Sterile"/>
    <property type="match status" value="1"/>
</dbReference>
<dbReference type="PANTHER" id="PTHR11011">
    <property type="entry name" value="MALE STERILITY PROTEIN 2-RELATED"/>
    <property type="match status" value="1"/>
</dbReference>
<dbReference type="InterPro" id="IPR013120">
    <property type="entry name" value="FAR_NAD-bd"/>
</dbReference>
<keyword evidence="9" id="KW-0521">NADP</keyword>
<dbReference type="GO" id="GO:0080019">
    <property type="term" value="F:alcohol-forming very long-chain fatty acyl-CoA reductase activity"/>
    <property type="evidence" value="ECO:0007669"/>
    <property type="project" value="InterPro"/>
</dbReference>
<name>A0A914NGI1_MELIC</name>